<name>A0A223N042_9VIBR</name>
<dbReference type="SUPFAM" id="SSF51905">
    <property type="entry name" value="FAD/NAD(P)-binding domain"/>
    <property type="match status" value="1"/>
</dbReference>
<evidence type="ECO:0000259" key="4">
    <source>
        <dbReference type="Pfam" id="PF01494"/>
    </source>
</evidence>
<evidence type="ECO:0000256" key="1">
    <source>
        <dbReference type="ARBA" id="ARBA00001974"/>
    </source>
</evidence>
<evidence type="ECO:0000313" key="6">
    <source>
        <dbReference type="Proteomes" id="UP000215148"/>
    </source>
</evidence>
<dbReference type="Gene3D" id="3.40.30.120">
    <property type="match status" value="1"/>
</dbReference>
<dbReference type="NCBIfam" id="NF005531">
    <property type="entry name" value="PRK07190.1"/>
    <property type="match status" value="1"/>
</dbReference>
<evidence type="ECO:0000313" key="5">
    <source>
        <dbReference type="EMBL" id="ASU23194.1"/>
    </source>
</evidence>
<dbReference type="InterPro" id="IPR050641">
    <property type="entry name" value="RIFMO-like"/>
</dbReference>
<keyword evidence="6" id="KW-1185">Reference proteome</keyword>
<organism evidence="5 6">
    <name type="scientific">Vibrio qinghaiensis</name>
    <dbReference type="NCBI Taxonomy" id="2025808"/>
    <lineage>
        <taxon>Bacteria</taxon>
        <taxon>Pseudomonadati</taxon>
        <taxon>Pseudomonadota</taxon>
        <taxon>Gammaproteobacteria</taxon>
        <taxon>Vibrionales</taxon>
        <taxon>Vibrionaceae</taxon>
        <taxon>Vibrio</taxon>
    </lineage>
</organism>
<dbReference type="AlphaFoldDB" id="A0A223N042"/>
<dbReference type="PANTHER" id="PTHR43004:SF19">
    <property type="entry name" value="BINDING MONOOXYGENASE, PUTATIVE (JCVI)-RELATED"/>
    <property type="match status" value="1"/>
</dbReference>
<dbReference type="Gene3D" id="3.30.9.10">
    <property type="entry name" value="D-Amino Acid Oxidase, subunit A, domain 2"/>
    <property type="match status" value="1"/>
</dbReference>
<evidence type="ECO:0000256" key="3">
    <source>
        <dbReference type="ARBA" id="ARBA00022827"/>
    </source>
</evidence>
<dbReference type="GO" id="GO:0071949">
    <property type="term" value="F:FAD binding"/>
    <property type="evidence" value="ECO:0007669"/>
    <property type="project" value="InterPro"/>
</dbReference>
<keyword evidence="2" id="KW-0285">Flavoprotein</keyword>
<evidence type="ECO:0000256" key="2">
    <source>
        <dbReference type="ARBA" id="ARBA00022630"/>
    </source>
</evidence>
<dbReference type="PRINTS" id="PR00420">
    <property type="entry name" value="RNGMNOXGNASE"/>
</dbReference>
<proteinExistence type="predicted"/>
<dbReference type="Pfam" id="PF21274">
    <property type="entry name" value="Rng_hyd_C"/>
    <property type="match status" value="1"/>
</dbReference>
<dbReference type="KEGG" id="vqi:CCZ37_11635"/>
<dbReference type="SUPFAM" id="SSF54373">
    <property type="entry name" value="FAD-linked reductases, C-terminal domain"/>
    <property type="match status" value="1"/>
</dbReference>
<dbReference type="EMBL" id="CP022741">
    <property type="protein sequence ID" value="ASU23194.1"/>
    <property type="molecule type" value="Genomic_DNA"/>
</dbReference>
<dbReference type="InterPro" id="IPR002938">
    <property type="entry name" value="FAD-bd"/>
</dbReference>
<feature type="domain" description="FAD-binding" evidence="4">
    <location>
        <begin position="6"/>
        <end position="339"/>
    </location>
</feature>
<dbReference type="Pfam" id="PF01494">
    <property type="entry name" value="FAD_binding_3"/>
    <property type="match status" value="1"/>
</dbReference>
<comment type="cofactor">
    <cofactor evidence="1">
        <name>FAD</name>
        <dbReference type="ChEBI" id="CHEBI:57692"/>
    </cofactor>
</comment>
<dbReference type="Proteomes" id="UP000215148">
    <property type="component" value="Chromosome 1"/>
</dbReference>
<dbReference type="RefSeq" id="WP_094500573.1">
    <property type="nucleotide sequence ID" value="NZ_CAWNHI010000001.1"/>
</dbReference>
<dbReference type="PANTHER" id="PTHR43004">
    <property type="entry name" value="TRK SYSTEM POTASSIUM UPTAKE PROTEIN"/>
    <property type="match status" value="1"/>
</dbReference>
<keyword evidence="3" id="KW-0274">FAD</keyword>
<dbReference type="GO" id="GO:0016709">
    <property type="term" value="F:oxidoreductase activity, acting on paired donors, with incorporation or reduction of molecular oxygen, NAD(P)H as one donor, and incorporation of one atom of oxygen"/>
    <property type="evidence" value="ECO:0007669"/>
    <property type="project" value="UniProtKB-ARBA"/>
</dbReference>
<sequence>MSDYHTDIMIVGAGPVGLMCHYLAQRCGLNSQIIDKSNGPLVVGRADALNARTLQLLDIVDLFEPLYVQGKPCNTSSVWADGQFLSRQSHWWTALQGCFYPHFLMLGQAHIEKALDSAVKAQNVAVRRGLFVVDITVDEQGCVTELSNGERVRSRYVIGADGGRSFVRQHFSIPFEIERPEIIWAVIDGVIESDFPKVPEIIVFQAETSDVAWIPREGDLDRFYIRMDTEEFTQQEVIARINRAMSPHSLTFKQVEWFSYFSVKESVAERYDHQQRVFLAGDACHIHSVNGGQGLNTGVADAFNLIWKLNMVLRGQASPTLLDSYQAERQPVARSVIESSGALVRATKYSERGTHAEDYVQIVEQRAGNITGMGIGYGDGGLKGSRVYDFEMHSDQQSCRFYQWLDYRSFTLLLTGDADLPSEIPPFVRCLHLYDQAKPGQYWSESSFYQGQALLIRPDGYIAAYTSLAHAAELLADL</sequence>
<protein>
    <recommendedName>
        <fullName evidence="4">FAD-binding domain-containing protein</fullName>
    </recommendedName>
</protein>
<reference evidence="5 6" key="1">
    <citation type="submission" date="2017-08" db="EMBL/GenBank/DDBJ databases">
        <title>The Vibrio qinghaiensis sp.-Q67 is a luminous bacteria isolated firstly from Qinghai lake, Qinghai province, China, which has been proved to be very sensitive to detect environmental and food pollutants. Therefore, complete genome analysis of V. qinghaiensis sp.-Q67 highlights the potential application of this strain on detection of hazards in the contaminated environments.</title>
        <authorList>
            <person name="Gong L."/>
        </authorList>
    </citation>
    <scope>NUCLEOTIDE SEQUENCE [LARGE SCALE GENOMIC DNA]</scope>
    <source>
        <strain evidence="5 6">Q67</strain>
    </source>
</reference>
<gene>
    <name evidence="5" type="ORF">CCZ37_11635</name>
</gene>
<accession>A0A223N042</accession>
<dbReference type="Gene3D" id="3.50.50.60">
    <property type="entry name" value="FAD/NAD(P)-binding domain"/>
    <property type="match status" value="1"/>
</dbReference>
<dbReference type="InterPro" id="IPR036188">
    <property type="entry name" value="FAD/NAD-bd_sf"/>
</dbReference>